<dbReference type="GO" id="GO:0003700">
    <property type="term" value="F:DNA-binding transcription factor activity"/>
    <property type="evidence" value="ECO:0007669"/>
    <property type="project" value="InterPro"/>
</dbReference>
<keyword evidence="3" id="KW-1185">Reference proteome</keyword>
<dbReference type="InterPro" id="IPR018060">
    <property type="entry name" value="HTH_AraC"/>
</dbReference>
<organism evidence="2 3">
    <name type="scientific">Paenibacillus sabuli</name>
    <dbReference type="NCBI Taxonomy" id="2772509"/>
    <lineage>
        <taxon>Bacteria</taxon>
        <taxon>Bacillati</taxon>
        <taxon>Bacillota</taxon>
        <taxon>Bacilli</taxon>
        <taxon>Bacillales</taxon>
        <taxon>Paenibacillaceae</taxon>
        <taxon>Paenibacillus</taxon>
    </lineage>
</organism>
<evidence type="ECO:0000313" key="3">
    <source>
        <dbReference type="Proteomes" id="UP000621560"/>
    </source>
</evidence>
<feature type="domain" description="HTH araC/xylS-type" evidence="1">
    <location>
        <begin position="47"/>
        <end position="127"/>
    </location>
</feature>
<sequence length="127" mass="14183">MRHHLPLQAPVVQRLHALDPAVEALEAHLMRRMAQGVSTSRREGERQLLIGGLSAMYAQRGIGSVQMLSEQLGCSVRTLHRLFRQELGVSPKAVMCILRFQSLLREMHRGTPLAESSCSHGFTISRT</sequence>
<gene>
    <name evidence="2" type="ORF">IDH44_09685</name>
</gene>
<dbReference type="EMBL" id="JACXIZ010000016">
    <property type="protein sequence ID" value="MBD2845460.1"/>
    <property type="molecule type" value="Genomic_DNA"/>
</dbReference>
<dbReference type="RefSeq" id="WP_190917102.1">
    <property type="nucleotide sequence ID" value="NZ_JACXIZ010000016.1"/>
</dbReference>
<dbReference type="GO" id="GO:0043565">
    <property type="term" value="F:sequence-specific DNA binding"/>
    <property type="evidence" value="ECO:0007669"/>
    <property type="project" value="InterPro"/>
</dbReference>
<dbReference type="PROSITE" id="PS01124">
    <property type="entry name" value="HTH_ARAC_FAMILY_2"/>
    <property type="match status" value="1"/>
</dbReference>
<dbReference type="Proteomes" id="UP000621560">
    <property type="component" value="Unassembled WGS sequence"/>
</dbReference>
<comment type="caution">
    <text evidence="2">The sequence shown here is derived from an EMBL/GenBank/DDBJ whole genome shotgun (WGS) entry which is preliminary data.</text>
</comment>
<evidence type="ECO:0000259" key="1">
    <source>
        <dbReference type="PROSITE" id="PS01124"/>
    </source>
</evidence>
<dbReference type="AlphaFoldDB" id="A0A927GRY1"/>
<protein>
    <submittedName>
        <fullName evidence="2">Helix-turn-helix domain-containing protein</fullName>
    </submittedName>
</protein>
<dbReference type="Gene3D" id="1.10.10.60">
    <property type="entry name" value="Homeodomain-like"/>
    <property type="match status" value="1"/>
</dbReference>
<proteinExistence type="predicted"/>
<dbReference type="Pfam" id="PF12833">
    <property type="entry name" value="HTH_18"/>
    <property type="match status" value="1"/>
</dbReference>
<name>A0A927GRY1_9BACL</name>
<reference evidence="2" key="1">
    <citation type="submission" date="2020-09" db="EMBL/GenBank/DDBJ databases">
        <title>A novel bacterium of genus Paenibacillus, isolated from South China Sea.</title>
        <authorList>
            <person name="Huang H."/>
            <person name="Mo K."/>
            <person name="Hu Y."/>
        </authorList>
    </citation>
    <scope>NUCLEOTIDE SEQUENCE</scope>
    <source>
        <strain evidence="2">IB182496</strain>
    </source>
</reference>
<accession>A0A927GRY1</accession>
<evidence type="ECO:0000313" key="2">
    <source>
        <dbReference type="EMBL" id="MBD2845460.1"/>
    </source>
</evidence>